<feature type="non-terminal residue" evidence="1">
    <location>
        <position position="1"/>
    </location>
</feature>
<accession>A0A815W3D2</accession>
<sequence>YYEEIDNSDGKQRFTLEAKAFLLKSGRVSQLLQNYVRDALDMPTVVDFLNHKTNYDAWRAAVLAEQERTKPIDTPKYLSSDTEDKIVYLKREVSYLLNKVKLTLKERR</sequence>
<proteinExistence type="predicted"/>
<evidence type="ECO:0000313" key="3">
    <source>
        <dbReference type="Proteomes" id="UP000663829"/>
    </source>
</evidence>
<reference evidence="1" key="1">
    <citation type="submission" date="2021-02" db="EMBL/GenBank/DDBJ databases">
        <authorList>
            <person name="Nowell W R."/>
        </authorList>
    </citation>
    <scope>NUCLEOTIDE SEQUENCE</scope>
</reference>
<keyword evidence="3" id="KW-1185">Reference proteome</keyword>
<dbReference type="AlphaFoldDB" id="A0A815W3D2"/>
<dbReference type="Proteomes" id="UP000663829">
    <property type="component" value="Unassembled WGS sequence"/>
</dbReference>
<gene>
    <name evidence="1" type="ORF">GPM918_LOCUS38581</name>
    <name evidence="2" type="ORF">SRO942_LOCUS39413</name>
</gene>
<organism evidence="1 3">
    <name type="scientific">Didymodactylos carnosus</name>
    <dbReference type="NCBI Taxonomy" id="1234261"/>
    <lineage>
        <taxon>Eukaryota</taxon>
        <taxon>Metazoa</taxon>
        <taxon>Spiralia</taxon>
        <taxon>Gnathifera</taxon>
        <taxon>Rotifera</taxon>
        <taxon>Eurotatoria</taxon>
        <taxon>Bdelloidea</taxon>
        <taxon>Philodinida</taxon>
        <taxon>Philodinidae</taxon>
        <taxon>Didymodactylos</taxon>
    </lineage>
</organism>
<protein>
    <submittedName>
        <fullName evidence="1">Uncharacterized protein</fullName>
    </submittedName>
</protein>
<evidence type="ECO:0000313" key="1">
    <source>
        <dbReference type="EMBL" id="CAF1540123.1"/>
    </source>
</evidence>
<dbReference type="Proteomes" id="UP000681722">
    <property type="component" value="Unassembled WGS sequence"/>
</dbReference>
<evidence type="ECO:0000313" key="2">
    <source>
        <dbReference type="EMBL" id="CAF4400391.1"/>
    </source>
</evidence>
<dbReference type="EMBL" id="CAJNOQ010025759">
    <property type="protein sequence ID" value="CAF1540123.1"/>
    <property type="molecule type" value="Genomic_DNA"/>
</dbReference>
<dbReference type="EMBL" id="CAJOBC010091386">
    <property type="protein sequence ID" value="CAF4400391.1"/>
    <property type="molecule type" value="Genomic_DNA"/>
</dbReference>
<comment type="caution">
    <text evidence="1">The sequence shown here is derived from an EMBL/GenBank/DDBJ whole genome shotgun (WGS) entry which is preliminary data.</text>
</comment>
<name>A0A815W3D2_9BILA</name>